<dbReference type="InterPro" id="IPR001509">
    <property type="entry name" value="Epimerase_deHydtase"/>
</dbReference>
<dbReference type="PROSITE" id="PS51257">
    <property type="entry name" value="PROKAR_LIPOPROTEIN"/>
    <property type="match status" value="1"/>
</dbReference>
<dbReference type="EMBL" id="JYNV01000155">
    <property type="protein sequence ID" value="KZM24608.1"/>
    <property type="molecule type" value="Genomic_DNA"/>
</dbReference>
<keyword evidence="2" id="KW-1185">Reference proteome</keyword>
<evidence type="ECO:0000313" key="2">
    <source>
        <dbReference type="Proteomes" id="UP000076837"/>
    </source>
</evidence>
<accession>A0A163FZF6</accession>
<dbReference type="OrthoDB" id="2735536at2759"/>
<organism evidence="1 2">
    <name type="scientific">Didymella rabiei</name>
    <name type="common">Chickpea ascochyta blight fungus</name>
    <name type="synonym">Mycosphaerella rabiei</name>
    <dbReference type="NCBI Taxonomy" id="5454"/>
    <lineage>
        <taxon>Eukaryota</taxon>
        <taxon>Fungi</taxon>
        <taxon>Dikarya</taxon>
        <taxon>Ascomycota</taxon>
        <taxon>Pezizomycotina</taxon>
        <taxon>Dothideomycetes</taxon>
        <taxon>Pleosporomycetidae</taxon>
        <taxon>Pleosporales</taxon>
        <taxon>Pleosporineae</taxon>
        <taxon>Didymellaceae</taxon>
        <taxon>Ascochyta</taxon>
    </lineage>
</organism>
<dbReference type="SUPFAM" id="SSF51735">
    <property type="entry name" value="NAD(P)-binding Rossmann-fold domains"/>
    <property type="match status" value="1"/>
</dbReference>
<dbReference type="PANTHER" id="PTHR48079:SF6">
    <property type="entry name" value="NAD(P)-BINDING DOMAIN-CONTAINING PROTEIN-RELATED"/>
    <property type="match status" value="1"/>
</dbReference>
<protein>
    <submittedName>
        <fullName evidence="1">Catalytic</fullName>
    </submittedName>
</protein>
<dbReference type="Proteomes" id="UP000076837">
    <property type="component" value="Unassembled WGS sequence"/>
</dbReference>
<dbReference type="Gene3D" id="3.40.50.720">
    <property type="entry name" value="NAD(P)-binding Rossmann-like Domain"/>
    <property type="match status" value="1"/>
</dbReference>
<dbReference type="STRING" id="5454.A0A163FZF6"/>
<dbReference type="AlphaFoldDB" id="A0A163FZF6"/>
<reference evidence="1 2" key="1">
    <citation type="journal article" date="2016" name="Sci. Rep.">
        <title>Draft genome sequencing and secretome analysis of fungal phytopathogen Ascochyta rabiei provides insight into the necrotrophic effector repertoire.</title>
        <authorList>
            <person name="Verma S."/>
            <person name="Gazara R.K."/>
            <person name="Nizam S."/>
            <person name="Parween S."/>
            <person name="Chattopadhyay D."/>
            <person name="Verma P.K."/>
        </authorList>
    </citation>
    <scope>NUCLEOTIDE SEQUENCE [LARGE SCALE GENOMIC DNA]</scope>
    <source>
        <strain evidence="1 2">ArDII</strain>
    </source>
</reference>
<dbReference type="Pfam" id="PF01370">
    <property type="entry name" value="Epimerase"/>
    <property type="match status" value="1"/>
</dbReference>
<dbReference type="PANTHER" id="PTHR48079">
    <property type="entry name" value="PROTEIN YEEZ"/>
    <property type="match status" value="1"/>
</dbReference>
<dbReference type="InterPro" id="IPR036291">
    <property type="entry name" value="NAD(P)-bd_dom_sf"/>
</dbReference>
<proteinExistence type="predicted"/>
<name>A0A163FZF6_DIDRA</name>
<dbReference type="InterPro" id="IPR051783">
    <property type="entry name" value="NAD(P)-dependent_oxidoreduct"/>
</dbReference>
<comment type="caution">
    <text evidence="1">The sequence shown here is derived from an EMBL/GenBank/DDBJ whole genome shotgun (WGS) entry which is preliminary data.</text>
</comment>
<evidence type="ECO:0000313" key="1">
    <source>
        <dbReference type="EMBL" id="KZM24608.1"/>
    </source>
</evidence>
<dbReference type="GO" id="GO:0005737">
    <property type="term" value="C:cytoplasm"/>
    <property type="evidence" value="ECO:0007669"/>
    <property type="project" value="TreeGrafter"/>
</dbReference>
<dbReference type="GO" id="GO:0004029">
    <property type="term" value="F:aldehyde dehydrogenase (NAD+) activity"/>
    <property type="evidence" value="ECO:0007669"/>
    <property type="project" value="TreeGrafter"/>
</dbReference>
<gene>
    <name evidence="1" type="ORF">ST47_g4226</name>
</gene>
<sequence length="91" mass="9687">MTISGIKSPTIPYGSTVVVTGCSGFIGSHVADQALAAGYKVRGASRDANKNKWLSDFFAQKYGDGKFELVSVPDLTKENAFDEAVKDALVK</sequence>